<reference evidence="6 7" key="1">
    <citation type="submission" date="2024-05" db="EMBL/GenBank/DDBJ databases">
        <title>A draft genome resource for the thread blight pathogen Marasmius tenuissimus strain MS-2.</title>
        <authorList>
            <person name="Yulfo-Soto G.E."/>
            <person name="Baruah I.K."/>
            <person name="Amoako-Attah I."/>
            <person name="Bukari Y."/>
            <person name="Meinhardt L.W."/>
            <person name="Bailey B.A."/>
            <person name="Cohen S.P."/>
        </authorList>
    </citation>
    <scope>NUCLEOTIDE SEQUENCE [LARGE SCALE GENOMIC DNA]</scope>
    <source>
        <strain evidence="6 7">MS-2</strain>
    </source>
</reference>
<dbReference type="Pfam" id="PF01753">
    <property type="entry name" value="zf-MYND"/>
    <property type="match status" value="1"/>
</dbReference>
<comment type="caution">
    <text evidence="6">The sequence shown here is derived from an EMBL/GenBank/DDBJ whole genome shotgun (WGS) entry which is preliminary data.</text>
</comment>
<keyword evidence="7" id="KW-1185">Reference proteome</keyword>
<evidence type="ECO:0000256" key="1">
    <source>
        <dbReference type="ARBA" id="ARBA00022723"/>
    </source>
</evidence>
<dbReference type="Gene3D" id="6.10.140.2220">
    <property type="match status" value="1"/>
</dbReference>
<dbReference type="EMBL" id="JBBXMP010000021">
    <property type="protein sequence ID" value="KAL0068053.1"/>
    <property type="molecule type" value="Genomic_DNA"/>
</dbReference>
<keyword evidence="3" id="KW-0862">Zinc</keyword>
<name>A0ABR3A317_9AGAR</name>
<dbReference type="PROSITE" id="PS01360">
    <property type="entry name" value="ZF_MYND_1"/>
    <property type="match status" value="1"/>
</dbReference>
<evidence type="ECO:0000256" key="4">
    <source>
        <dbReference type="PROSITE-ProRule" id="PRU00134"/>
    </source>
</evidence>
<evidence type="ECO:0000256" key="2">
    <source>
        <dbReference type="ARBA" id="ARBA00022771"/>
    </source>
</evidence>
<dbReference type="PROSITE" id="PS50865">
    <property type="entry name" value="ZF_MYND_2"/>
    <property type="match status" value="1"/>
</dbReference>
<sequence>MADASIRTLDLEFLGGTKKVAIGHKLPTHWHLVTVDSTDKYEPREFMNLTVVAQADPQPKPSPSGNHVFSLKNYSENAGVLEKLEANGIIRRTGVVHPQGYVQIPLVEVVLPPSQWISNCAKCEAWENLGEPRFQRCSKCKKTFYCSRQCQQDHWKEHKPICSLLAKGDYLGALNRQRAAVDNYLKDMGFQSIGV</sequence>
<organism evidence="6 7">
    <name type="scientific">Marasmius tenuissimus</name>
    <dbReference type="NCBI Taxonomy" id="585030"/>
    <lineage>
        <taxon>Eukaryota</taxon>
        <taxon>Fungi</taxon>
        <taxon>Dikarya</taxon>
        <taxon>Basidiomycota</taxon>
        <taxon>Agaricomycotina</taxon>
        <taxon>Agaricomycetes</taxon>
        <taxon>Agaricomycetidae</taxon>
        <taxon>Agaricales</taxon>
        <taxon>Marasmiineae</taxon>
        <taxon>Marasmiaceae</taxon>
        <taxon>Marasmius</taxon>
    </lineage>
</organism>
<evidence type="ECO:0000256" key="3">
    <source>
        <dbReference type="ARBA" id="ARBA00022833"/>
    </source>
</evidence>
<protein>
    <recommendedName>
        <fullName evidence="5">MYND-type domain-containing protein</fullName>
    </recommendedName>
</protein>
<dbReference type="InterPro" id="IPR002893">
    <property type="entry name" value="Znf_MYND"/>
</dbReference>
<gene>
    <name evidence="6" type="ORF">AAF712_004956</name>
</gene>
<dbReference type="Proteomes" id="UP001437256">
    <property type="component" value="Unassembled WGS sequence"/>
</dbReference>
<proteinExistence type="predicted"/>
<evidence type="ECO:0000313" key="6">
    <source>
        <dbReference type="EMBL" id="KAL0068053.1"/>
    </source>
</evidence>
<evidence type="ECO:0000259" key="5">
    <source>
        <dbReference type="PROSITE" id="PS50865"/>
    </source>
</evidence>
<accession>A0ABR3A317</accession>
<dbReference type="SUPFAM" id="SSF144232">
    <property type="entry name" value="HIT/MYND zinc finger-like"/>
    <property type="match status" value="1"/>
</dbReference>
<feature type="domain" description="MYND-type" evidence="5">
    <location>
        <begin position="120"/>
        <end position="162"/>
    </location>
</feature>
<keyword evidence="1" id="KW-0479">Metal-binding</keyword>
<keyword evidence="2 4" id="KW-0863">Zinc-finger</keyword>
<evidence type="ECO:0000313" key="7">
    <source>
        <dbReference type="Proteomes" id="UP001437256"/>
    </source>
</evidence>